<keyword evidence="1" id="KW-1133">Transmembrane helix</keyword>
<evidence type="ECO:0000313" key="2">
    <source>
        <dbReference type="EMBL" id="KKL84939.1"/>
    </source>
</evidence>
<organism evidence="2">
    <name type="scientific">marine sediment metagenome</name>
    <dbReference type="NCBI Taxonomy" id="412755"/>
    <lineage>
        <taxon>unclassified sequences</taxon>
        <taxon>metagenomes</taxon>
        <taxon>ecological metagenomes</taxon>
    </lineage>
</organism>
<evidence type="ECO:0000256" key="1">
    <source>
        <dbReference type="SAM" id="Phobius"/>
    </source>
</evidence>
<dbReference type="EMBL" id="LAZR01021550">
    <property type="protein sequence ID" value="KKL84939.1"/>
    <property type="molecule type" value="Genomic_DNA"/>
</dbReference>
<protein>
    <submittedName>
        <fullName evidence="2">Uncharacterized protein</fullName>
    </submittedName>
</protein>
<gene>
    <name evidence="2" type="ORF">LCGC14_1959760</name>
</gene>
<feature type="non-terminal residue" evidence="2">
    <location>
        <position position="1"/>
    </location>
</feature>
<reference evidence="2" key="1">
    <citation type="journal article" date="2015" name="Nature">
        <title>Complex archaea that bridge the gap between prokaryotes and eukaryotes.</title>
        <authorList>
            <person name="Spang A."/>
            <person name="Saw J.H."/>
            <person name="Jorgensen S.L."/>
            <person name="Zaremba-Niedzwiedzka K."/>
            <person name="Martijn J."/>
            <person name="Lind A.E."/>
            <person name="van Eijk R."/>
            <person name="Schleper C."/>
            <person name="Guy L."/>
            <person name="Ettema T.J."/>
        </authorList>
    </citation>
    <scope>NUCLEOTIDE SEQUENCE</scope>
</reference>
<name>A0A0F9FEX5_9ZZZZ</name>
<sequence length="67" mass="8188">PNCLSIFFHLYPLKFSFLISMWFFATLYDSLHPDMVFLPILLLHYNYRSNPYYVPEYLPYISLLLFQ</sequence>
<keyword evidence="1" id="KW-0472">Membrane</keyword>
<comment type="caution">
    <text evidence="2">The sequence shown here is derived from an EMBL/GenBank/DDBJ whole genome shotgun (WGS) entry which is preliminary data.</text>
</comment>
<accession>A0A0F9FEX5</accession>
<feature type="transmembrane region" description="Helical" evidence="1">
    <location>
        <begin position="6"/>
        <end position="28"/>
    </location>
</feature>
<proteinExistence type="predicted"/>
<dbReference type="AlphaFoldDB" id="A0A0F9FEX5"/>
<keyword evidence="1" id="KW-0812">Transmembrane</keyword>